<gene>
    <name evidence="1" type="ORF">DAPPUDRAFT_316352</name>
</gene>
<dbReference type="KEGG" id="dpx:DAPPUDRAFT_316352"/>
<keyword evidence="2" id="KW-1185">Reference proteome</keyword>
<evidence type="ECO:0000313" key="2">
    <source>
        <dbReference type="Proteomes" id="UP000000305"/>
    </source>
</evidence>
<reference evidence="1 2" key="1">
    <citation type="journal article" date="2011" name="Science">
        <title>The ecoresponsive genome of Daphnia pulex.</title>
        <authorList>
            <person name="Colbourne J.K."/>
            <person name="Pfrender M.E."/>
            <person name="Gilbert D."/>
            <person name="Thomas W.K."/>
            <person name="Tucker A."/>
            <person name="Oakley T.H."/>
            <person name="Tokishita S."/>
            <person name="Aerts A."/>
            <person name="Arnold G.J."/>
            <person name="Basu M.K."/>
            <person name="Bauer D.J."/>
            <person name="Caceres C.E."/>
            <person name="Carmel L."/>
            <person name="Casola C."/>
            <person name="Choi J.H."/>
            <person name="Detter J.C."/>
            <person name="Dong Q."/>
            <person name="Dusheyko S."/>
            <person name="Eads B.D."/>
            <person name="Frohlich T."/>
            <person name="Geiler-Samerotte K.A."/>
            <person name="Gerlach D."/>
            <person name="Hatcher P."/>
            <person name="Jogdeo S."/>
            <person name="Krijgsveld J."/>
            <person name="Kriventseva E.V."/>
            <person name="Kultz D."/>
            <person name="Laforsch C."/>
            <person name="Lindquist E."/>
            <person name="Lopez J."/>
            <person name="Manak J.R."/>
            <person name="Muller J."/>
            <person name="Pangilinan J."/>
            <person name="Patwardhan R.P."/>
            <person name="Pitluck S."/>
            <person name="Pritham E.J."/>
            <person name="Rechtsteiner A."/>
            <person name="Rho M."/>
            <person name="Rogozin I.B."/>
            <person name="Sakarya O."/>
            <person name="Salamov A."/>
            <person name="Schaack S."/>
            <person name="Shapiro H."/>
            <person name="Shiga Y."/>
            <person name="Skalitzky C."/>
            <person name="Smith Z."/>
            <person name="Souvorov A."/>
            <person name="Sung W."/>
            <person name="Tang Z."/>
            <person name="Tsuchiya D."/>
            <person name="Tu H."/>
            <person name="Vos H."/>
            <person name="Wang M."/>
            <person name="Wolf Y.I."/>
            <person name="Yamagata H."/>
            <person name="Yamada T."/>
            <person name="Ye Y."/>
            <person name="Shaw J.R."/>
            <person name="Andrews J."/>
            <person name="Crease T.J."/>
            <person name="Tang H."/>
            <person name="Lucas S.M."/>
            <person name="Robertson H.M."/>
            <person name="Bork P."/>
            <person name="Koonin E.V."/>
            <person name="Zdobnov E.M."/>
            <person name="Grigoriev I.V."/>
            <person name="Lynch M."/>
            <person name="Boore J.L."/>
        </authorList>
    </citation>
    <scope>NUCLEOTIDE SEQUENCE [LARGE SCALE GENOMIC DNA]</scope>
</reference>
<dbReference type="HOGENOM" id="CLU_2924924_0_0_1"/>
<sequence>MDDVLKRQWDSNVGKVCGCRRTTFCVGRYFRSGKMSKRLYSMPVGPCRLPVYTSGAKGLLV</sequence>
<evidence type="ECO:0000313" key="1">
    <source>
        <dbReference type="EMBL" id="EFX82840.1"/>
    </source>
</evidence>
<proteinExistence type="predicted"/>
<name>E9GCM3_DAPPU</name>
<dbReference type="Proteomes" id="UP000000305">
    <property type="component" value="Unassembled WGS sequence"/>
</dbReference>
<dbReference type="AlphaFoldDB" id="E9GCM3"/>
<dbReference type="InParanoid" id="E9GCM3"/>
<dbReference type="EMBL" id="GL732539">
    <property type="protein sequence ID" value="EFX82840.1"/>
    <property type="molecule type" value="Genomic_DNA"/>
</dbReference>
<organism evidence="1 2">
    <name type="scientific">Daphnia pulex</name>
    <name type="common">Water flea</name>
    <dbReference type="NCBI Taxonomy" id="6669"/>
    <lineage>
        <taxon>Eukaryota</taxon>
        <taxon>Metazoa</taxon>
        <taxon>Ecdysozoa</taxon>
        <taxon>Arthropoda</taxon>
        <taxon>Crustacea</taxon>
        <taxon>Branchiopoda</taxon>
        <taxon>Diplostraca</taxon>
        <taxon>Cladocera</taxon>
        <taxon>Anomopoda</taxon>
        <taxon>Daphniidae</taxon>
        <taxon>Daphnia</taxon>
    </lineage>
</organism>
<protein>
    <submittedName>
        <fullName evidence="1">Uncharacterized protein</fullName>
    </submittedName>
</protein>
<accession>E9GCM3</accession>